<gene>
    <name evidence="2" type="ORF">AArcSt2_02955</name>
</gene>
<proteinExistence type="predicted"/>
<dbReference type="AlphaFoldDB" id="A0AAE3K9B9"/>
<dbReference type="PANTHER" id="PTHR46361">
    <property type="entry name" value="ELECTRON CARRIER/ PROTEIN DISULFIDE OXIDOREDUCTASE"/>
    <property type="match status" value="1"/>
</dbReference>
<name>A0AAE3K9B9_9EURY</name>
<reference evidence="2" key="1">
    <citation type="journal article" date="2022" name="Syst. Appl. Microbiol.">
        <title>Natronocalculus amylovorans gen. nov., sp. nov., and Natranaeroarchaeum aerophilus sp. nov., dominant culturable amylolytic natronoarchaea from hypersaline soda lakes in southwestern Siberia.</title>
        <authorList>
            <person name="Sorokin D.Y."/>
            <person name="Elcheninov A.G."/>
            <person name="Khizhniak T.V."/>
            <person name="Koenen M."/>
            <person name="Bale N.J."/>
            <person name="Damste J.S.S."/>
            <person name="Kublanov I.V."/>
        </authorList>
    </citation>
    <scope>NUCLEOTIDE SEQUENCE</scope>
    <source>
        <strain evidence="2">AArc-St2</strain>
    </source>
</reference>
<evidence type="ECO:0000313" key="3">
    <source>
        <dbReference type="Proteomes" id="UP001203207"/>
    </source>
</evidence>
<keyword evidence="3" id="KW-1185">Reference proteome</keyword>
<comment type="caution">
    <text evidence="2">The sequence shown here is derived from an EMBL/GenBank/DDBJ whole genome shotgun (WGS) entry which is preliminary data.</text>
</comment>
<feature type="domain" description="DUF547" evidence="1">
    <location>
        <begin position="57"/>
        <end position="179"/>
    </location>
</feature>
<evidence type="ECO:0000313" key="2">
    <source>
        <dbReference type="EMBL" id="MCL9815894.1"/>
    </source>
</evidence>
<sequence length="254" mass="29144">MTSIRGPGVLDPTDPQSLAERSNRLLAAVRKREETDWLVDELETYDRETIDGLTDNQDAARTFWINIYNAFVQLALRADRTRLHKKRAFFGDQFITIGGVELSLDEIEHGIIRSEQWSLGLGYLGWPFYRDVVSEWALETRDYRIHFAINCGAVSCPPIIAYTASSIADELDVATRSYLEQEVTYDPKTNVARLPRLCLWYRGDFGGRSGLQTMLEQYDIVPPNTTPTLRYNTYDWSVSLNQFKTNNKVDETGR</sequence>
<dbReference type="EMBL" id="JAKRVX010000001">
    <property type="protein sequence ID" value="MCL9815894.1"/>
    <property type="molecule type" value="Genomic_DNA"/>
</dbReference>
<dbReference type="Pfam" id="PF04784">
    <property type="entry name" value="DUF547"/>
    <property type="match status" value="1"/>
</dbReference>
<evidence type="ECO:0000259" key="1">
    <source>
        <dbReference type="Pfam" id="PF04784"/>
    </source>
</evidence>
<accession>A0AAE3K9B9</accession>
<protein>
    <submittedName>
        <fullName evidence="2">DUF547 domain-containing protein</fullName>
    </submittedName>
</protein>
<dbReference type="InterPro" id="IPR006869">
    <property type="entry name" value="DUF547"/>
</dbReference>
<dbReference type="PANTHER" id="PTHR46361:SF3">
    <property type="entry name" value="ELECTRON CARRIER_ PROTEIN DISULFIDE OXIDOREDUCTASE"/>
    <property type="match status" value="1"/>
</dbReference>
<reference evidence="2" key="2">
    <citation type="submission" date="2022-02" db="EMBL/GenBank/DDBJ databases">
        <authorList>
            <person name="Elcheninov A.G."/>
            <person name="Sorokin D.Y."/>
            <person name="Kublanov I.V."/>
        </authorList>
    </citation>
    <scope>NUCLEOTIDE SEQUENCE</scope>
    <source>
        <strain evidence="2">AArc-St2</strain>
    </source>
</reference>
<dbReference type="Proteomes" id="UP001203207">
    <property type="component" value="Unassembled WGS sequence"/>
</dbReference>
<dbReference type="RefSeq" id="WP_250582811.1">
    <property type="nucleotide sequence ID" value="NZ_JAKRVX010000001.1"/>
</dbReference>
<organism evidence="2 3">
    <name type="scientific">Natronocalculus amylovorans</name>
    <dbReference type="NCBI Taxonomy" id="2917812"/>
    <lineage>
        <taxon>Archaea</taxon>
        <taxon>Methanobacteriati</taxon>
        <taxon>Methanobacteriota</taxon>
        <taxon>Stenosarchaea group</taxon>
        <taxon>Halobacteria</taxon>
        <taxon>Halobacteriales</taxon>
        <taxon>Haloferacaceae</taxon>
        <taxon>Natronocalculus</taxon>
    </lineage>
</organism>